<proteinExistence type="predicted"/>
<dbReference type="Proteomes" id="UP001310594">
    <property type="component" value="Unassembled WGS sequence"/>
</dbReference>
<dbReference type="AlphaFoldDB" id="A0AAN7WJ20"/>
<feature type="compositionally biased region" description="Polar residues" evidence="1">
    <location>
        <begin position="69"/>
        <end position="79"/>
    </location>
</feature>
<accession>A0AAN7WJ20</accession>
<feature type="region of interest" description="Disordered" evidence="1">
    <location>
        <begin position="235"/>
        <end position="256"/>
    </location>
</feature>
<evidence type="ECO:0000256" key="1">
    <source>
        <dbReference type="SAM" id="MobiDB-lite"/>
    </source>
</evidence>
<gene>
    <name evidence="2" type="ORF">LTR97_000515</name>
</gene>
<evidence type="ECO:0000313" key="2">
    <source>
        <dbReference type="EMBL" id="KAK5707976.1"/>
    </source>
</evidence>
<comment type="caution">
    <text evidence="2">The sequence shown here is derived from an EMBL/GenBank/DDBJ whole genome shotgun (WGS) entry which is preliminary data.</text>
</comment>
<organism evidence="2 3">
    <name type="scientific">Elasticomyces elasticus</name>
    <dbReference type="NCBI Taxonomy" id="574655"/>
    <lineage>
        <taxon>Eukaryota</taxon>
        <taxon>Fungi</taxon>
        <taxon>Dikarya</taxon>
        <taxon>Ascomycota</taxon>
        <taxon>Pezizomycotina</taxon>
        <taxon>Dothideomycetes</taxon>
        <taxon>Dothideomycetidae</taxon>
        <taxon>Mycosphaerellales</taxon>
        <taxon>Teratosphaeriaceae</taxon>
        <taxon>Elasticomyces</taxon>
    </lineage>
</organism>
<evidence type="ECO:0000313" key="3">
    <source>
        <dbReference type="Proteomes" id="UP001310594"/>
    </source>
</evidence>
<feature type="compositionally biased region" description="Polar residues" evidence="1">
    <location>
        <begin position="34"/>
        <end position="45"/>
    </location>
</feature>
<feature type="compositionally biased region" description="Low complexity" evidence="1">
    <location>
        <begin position="48"/>
        <end position="64"/>
    </location>
</feature>
<feature type="compositionally biased region" description="Polar residues" evidence="1">
    <location>
        <begin position="99"/>
        <end position="108"/>
    </location>
</feature>
<feature type="compositionally biased region" description="Gly residues" evidence="1">
    <location>
        <begin position="235"/>
        <end position="245"/>
    </location>
</feature>
<protein>
    <submittedName>
        <fullName evidence="2">Uncharacterized protein</fullName>
    </submittedName>
</protein>
<name>A0AAN7WJ20_9PEZI</name>
<dbReference type="EMBL" id="JAVRQU010000001">
    <property type="protein sequence ID" value="KAK5707976.1"/>
    <property type="molecule type" value="Genomic_DNA"/>
</dbReference>
<sequence>MAPIPVHIDAPITPIKAQGSTPQTAASDPIVPSPATNVATTTAPSQIGGYAPARPGAAPAGPTPFIASPQPSATRTTYTPQNENQPPPPQPGAVPMVPFSQQATQTAGSGLPPPPKAGESVKQGSAFTSSLNTMFSAPPARPLNQNYAPTHSTSTVGTMPGQATSPIRSAPTTLNFGPVASPSAGGYQDTARRVSSEHPPGYVQNQYAQELSPQQRASLEQETRRESFVDRIGLGAAGVGGGETNGGERRASEAMGGAWDAAKGWINKAGTAIAEGEQEVWRRINGH</sequence>
<reference evidence="2" key="1">
    <citation type="submission" date="2023-08" db="EMBL/GenBank/DDBJ databases">
        <title>Black Yeasts Isolated from many extreme environments.</title>
        <authorList>
            <person name="Coleine C."/>
            <person name="Stajich J.E."/>
            <person name="Selbmann L."/>
        </authorList>
    </citation>
    <scope>NUCLEOTIDE SEQUENCE</scope>
    <source>
        <strain evidence="2">CCFEE 5810</strain>
    </source>
</reference>
<feature type="region of interest" description="Disordered" evidence="1">
    <location>
        <begin position="1"/>
        <end position="123"/>
    </location>
</feature>